<dbReference type="InterPro" id="IPR036388">
    <property type="entry name" value="WH-like_DNA-bd_sf"/>
</dbReference>
<dbReference type="Gene3D" id="1.10.10.10">
    <property type="entry name" value="Winged helix-like DNA-binding domain superfamily/Winged helix DNA-binding domain"/>
    <property type="match status" value="1"/>
</dbReference>
<dbReference type="InterPro" id="IPR014284">
    <property type="entry name" value="RNA_pol_sigma-70_dom"/>
</dbReference>
<dbReference type="Pfam" id="PF08281">
    <property type="entry name" value="Sigma70_r4_2"/>
    <property type="match status" value="1"/>
</dbReference>
<keyword evidence="2" id="KW-0805">Transcription regulation</keyword>
<evidence type="ECO:0000256" key="2">
    <source>
        <dbReference type="ARBA" id="ARBA00023015"/>
    </source>
</evidence>
<dbReference type="InterPro" id="IPR013324">
    <property type="entry name" value="RNA_pol_sigma_r3/r4-like"/>
</dbReference>
<dbReference type="RefSeq" id="WP_184154337.1">
    <property type="nucleotide sequence ID" value="NZ_JACHKA010000001.1"/>
</dbReference>
<proteinExistence type="inferred from homology"/>
<keyword evidence="8" id="KW-1185">Reference proteome</keyword>
<dbReference type="PANTHER" id="PTHR43133:SF63">
    <property type="entry name" value="RNA POLYMERASE SIGMA FACTOR FECI-RELATED"/>
    <property type="match status" value="1"/>
</dbReference>
<evidence type="ECO:0000259" key="5">
    <source>
        <dbReference type="Pfam" id="PF04542"/>
    </source>
</evidence>
<keyword evidence="4" id="KW-0804">Transcription</keyword>
<dbReference type="InterPro" id="IPR007627">
    <property type="entry name" value="RNA_pol_sigma70_r2"/>
</dbReference>
<feature type="domain" description="RNA polymerase sigma-70 region 2" evidence="5">
    <location>
        <begin position="26"/>
        <end position="91"/>
    </location>
</feature>
<dbReference type="InterPro" id="IPR013249">
    <property type="entry name" value="RNA_pol_sigma70_r4_t2"/>
</dbReference>
<evidence type="ECO:0000256" key="1">
    <source>
        <dbReference type="ARBA" id="ARBA00010641"/>
    </source>
</evidence>
<dbReference type="SUPFAM" id="SSF88659">
    <property type="entry name" value="Sigma3 and sigma4 domains of RNA polymerase sigma factors"/>
    <property type="match status" value="1"/>
</dbReference>
<dbReference type="CDD" id="cd06171">
    <property type="entry name" value="Sigma70_r4"/>
    <property type="match status" value="1"/>
</dbReference>
<dbReference type="Proteomes" id="UP001138540">
    <property type="component" value="Unassembled WGS sequence"/>
</dbReference>
<feature type="domain" description="RNA polymerase sigma factor 70 region 4 type 2" evidence="6">
    <location>
        <begin position="122"/>
        <end position="171"/>
    </location>
</feature>
<organism evidence="7 8">
    <name type="scientific">Sphingobium lignivorans</name>
    <dbReference type="NCBI Taxonomy" id="2735886"/>
    <lineage>
        <taxon>Bacteria</taxon>
        <taxon>Pseudomonadati</taxon>
        <taxon>Pseudomonadota</taxon>
        <taxon>Alphaproteobacteria</taxon>
        <taxon>Sphingomonadales</taxon>
        <taxon>Sphingomonadaceae</taxon>
        <taxon>Sphingobium</taxon>
    </lineage>
</organism>
<evidence type="ECO:0000259" key="6">
    <source>
        <dbReference type="Pfam" id="PF08281"/>
    </source>
</evidence>
<protein>
    <submittedName>
        <fullName evidence="7">RNA polymerase sigma-70 factor (ECF subfamily)</fullName>
    </submittedName>
</protein>
<evidence type="ECO:0000313" key="7">
    <source>
        <dbReference type="EMBL" id="MBB5986622.1"/>
    </source>
</evidence>
<dbReference type="EMBL" id="JACHKA010000001">
    <property type="protein sequence ID" value="MBB5986622.1"/>
    <property type="molecule type" value="Genomic_DNA"/>
</dbReference>
<gene>
    <name evidence="7" type="ORF">HNP60_002596</name>
</gene>
<evidence type="ECO:0000313" key="8">
    <source>
        <dbReference type="Proteomes" id="UP001138540"/>
    </source>
</evidence>
<dbReference type="NCBIfam" id="TIGR02937">
    <property type="entry name" value="sigma70-ECF"/>
    <property type="match status" value="1"/>
</dbReference>
<evidence type="ECO:0000256" key="4">
    <source>
        <dbReference type="ARBA" id="ARBA00023163"/>
    </source>
</evidence>
<dbReference type="SUPFAM" id="SSF88946">
    <property type="entry name" value="Sigma2 domain of RNA polymerase sigma factors"/>
    <property type="match status" value="1"/>
</dbReference>
<accession>A0ABR6NH64</accession>
<reference evidence="7 8" key="1">
    <citation type="submission" date="2020-08" db="EMBL/GenBank/DDBJ databases">
        <title>Exploring microbial biodiversity for novel pathways involved in the catabolism of aromatic compounds derived from lignin.</title>
        <authorList>
            <person name="Elkins J."/>
        </authorList>
    </citation>
    <scope>NUCLEOTIDE SEQUENCE [LARGE SCALE GENOMIC DNA]</scope>
    <source>
        <strain evidence="7 8">B1D3A</strain>
    </source>
</reference>
<comment type="similarity">
    <text evidence="1">Belongs to the sigma-70 factor family. ECF subfamily.</text>
</comment>
<evidence type="ECO:0000256" key="3">
    <source>
        <dbReference type="ARBA" id="ARBA00023082"/>
    </source>
</evidence>
<sequence>MAQPPDDDDVPPADAGNGVRAHLDILYRDQAPQLRRRLRGQLRSSEEAHDLVQDAFVRLLGAAARQALREPEAFLNRIVRNLLIDRSRRLAARAAHVPLDEDSEPGVRPSQADTIELAQMRDRYQAAVNALPERMREVFLLHRIEGLGYREIATRLGISHRTVEWHIAEAIVRIGKGLEQ</sequence>
<dbReference type="InterPro" id="IPR013325">
    <property type="entry name" value="RNA_pol_sigma_r2"/>
</dbReference>
<dbReference type="Pfam" id="PF04542">
    <property type="entry name" value="Sigma70_r2"/>
    <property type="match status" value="1"/>
</dbReference>
<dbReference type="Gene3D" id="1.10.1740.10">
    <property type="match status" value="1"/>
</dbReference>
<dbReference type="InterPro" id="IPR039425">
    <property type="entry name" value="RNA_pol_sigma-70-like"/>
</dbReference>
<keyword evidence="3" id="KW-0731">Sigma factor</keyword>
<comment type="caution">
    <text evidence="7">The sequence shown here is derived from an EMBL/GenBank/DDBJ whole genome shotgun (WGS) entry which is preliminary data.</text>
</comment>
<dbReference type="PANTHER" id="PTHR43133">
    <property type="entry name" value="RNA POLYMERASE ECF-TYPE SIGMA FACTO"/>
    <property type="match status" value="1"/>
</dbReference>
<name>A0ABR6NH64_9SPHN</name>